<evidence type="ECO:0000313" key="1">
    <source>
        <dbReference type="EMBL" id="GBP28573.1"/>
    </source>
</evidence>
<organism evidence="1 2">
    <name type="scientific">Eumeta variegata</name>
    <name type="common">Bagworm moth</name>
    <name type="synonym">Eumeta japonica</name>
    <dbReference type="NCBI Taxonomy" id="151549"/>
    <lineage>
        <taxon>Eukaryota</taxon>
        <taxon>Metazoa</taxon>
        <taxon>Ecdysozoa</taxon>
        <taxon>Arthropoda</taxon>
        <taxon>Hexapoda</taxon>
        <taxon>Insecta</taxon>
        <taxon>Pterygota</taxon>
        <taxon>Neoptera</taxon>
        <taxon>Endopterygota</taxon>
        <taxon>Lepidoptera</taxon>
        <taxon>Glossata</taxon>
        <taxon>Ditrysia</taxon>
        <taxon>Tineoidea</taxon>
        <taxon>Psychidae</taxon>
        <taxon>Oiketicinae</taxon>
        <taxon>Eumeta</taxon>
    </lineage>
</organism>
<dbReference type="Proteomes" id="UP000299102">
    <property type="component" value="Unassembled WGS sequence"/>
</dbReference>
<keyword evidence="2" id="KW-1185">Reference proteome</keyword>
<gene>
    <name evidence="1" type="ORF">EVAR_23038_1</name>
</gene>
<sequence>MIAPLPLQSGAFVSGSEAAFCTMTSDITGDVSLPPRAARRMKERPRAVSALIALMVITAAYGHSQSQRSHQCIAGTLGKVIRSLMRVKVGHRNSHSLDEMNSRSSYFTFGFCKNEASQWSRRSIFKLQLIWQQYGCQTNCRITTSSPSTVLSFLMRTREVSFGTPYVCEMMDYKIDMSKPTEEPKEFGLGVRYTLVKCNSNQKIVILGDSDRCKGDT</sequence>
<reference evidence="1 2" key="1">
    <citation type="journal article" date="2019" name="Commun. Biol.">
        <title>The bagworm genome reveals a unique fibroin gene that provides high tensile strength.</title>
        <authorList>
            <person name="Kono N."/>
            <person name="Nakamura H."/>
            <person name="Ohtoshi R."/>
            <person name="Tomita M."/>
            <person name="Numata K."/>
            <person name="Arakawa K."/>
        </authorList>
    </citation>
    <scope>NUCLEOTIDE SEQUENCE [LARGE SCALE GENOMIC DNA]</scope>
</reference>
<name>A0A4C1UQ33_EUMVA</name>
<evidence type="ECO:0000313" key="2">
    <source>
        <dbReference type="Proteomes" id="UP000299102"/>
    </source>
</evidence>
<dbReference type="EMBL" id="BGZK01000208">
    <property type="protein sequence ID" value="GBP28573.1"/>
    <property type="molecule type" value="Genomic_DNA"/>
</dbReference>
<comment type="caution">
    <text evidence="1">The sequence shown here is derived from an EMBL/GenBank/DDBJ whole genome shotgun (WGS) entry which is preliminary data.</text>
</comment>
<protein>
    <submittedName>
        <fullName evidence="1">Uncharacterized protein</fullName>
    </submittedName>
</protein>
<proteinExistence type="predicted"/>
<accession>A0A4C1UQ33</accession>
<dbReference type="AlphaFoldDB" id="A0A4C1UQ33"/>